<protein>
    <submittedName>
        <fullName evidence="1">Uncharacterized protein</fullName>
    </submittedName>
</protein>
<dbReference type="AlphaFoldDB" id="A0A2S8FVH5"/>
<organism evidence="1 2">
    <name type="scientific">Blastopirellula marina</name>
    <dbReference type="NCBI Taxonomy" id="124"/>
    <lineage>
        <taxon>Bacteria</taxon>
        <taxon>Pseudomonadati</taxon>
        <taxon>Planctomycetota</taxon>
        <taxon>Planctomycetia</taxon>
        <taxon>Pirellulales</taxon>
        <taxon>Pirellulaceae</taxon>
        <taxon>Blastopirellula</taxon>
    </lineage>
</organism>
<comment type="caution">
    <text evidence="1">The sequence shown here is derived from an EMBL/GenBank/DDBJ whole genome shotgun (WGS) entry which is preliminary data.</text>
</comment>
<proteinExistence type="predicted"/>
<dbReference type="EMBL" id="PUHY01000006">
    <property type="protein sequence ID" value="PQO36192.1"/>
    <property type="molecule type" value="Genomic_DNA"/>
</dbReference>
<name>A0A2S8FVH5_9BACT</name>
<accession>A0A2S8FVH5</accession>
<sequence>MAEESLPEALGYHYLLLDIGAEKKAQMGGKGMTFKISQEEAGPFLGKSPNLTIQETEFHSSHALVACQ</sequence>
<evidence type="ECO:0000313" key="1">
    <source>
        <dbReference type="EMBL" id="PQO36192.1"/>
    </source>
</evidence>
<evidence type="ECO:0000313" key="2">
    <source>
        <dbReference type="Proteomes" id="UP000238322"/>
    </source>
</evidence>
<reference evidence="1 2" key="1">
    <citation type="submission" date="2018-02" db="EMBL/GenBank/DDBJ databases">
        <title>Comparative genomes isolates from brazilian mangrove.</title>
        <authorList>
            <person name="Araujo J.E."/>
            <person name="Taketani R.G."/>
            <person name="Silva M.C.P."/>
            <person name="Loureco M.V."/>
            <person name="Andreote F.D."/>
        </authorList>
    </citation>
    <scope>NUCLEOTIDE SEQUENCE [LARGE SCALE GENOMIC DNA]</scope>
    <source>
        <strain evidence="1 2">Hex-1 MGV</strain>
    </source>
</reference>
<dbReference type="Proteomes" id="UP000238322">
    <property type="component" value="Unassembled WGS sequence"/>
</dbReference>
<gene>
    <name evidence="1" type="ORF">C5Y83_09765</name>
</gene>